<dbReference type="GO" id="GO:0005634">
    <property type="term" value="C:nucleus"/>
    <property type="evidence" value="ECO:0007669"/>
    <property type="project" value="TreeGrafter"/>
</dbReference>
<evidence type="ECO:0000256" key="2">
    <source>
        <dbReference type="ARBA" id="ARBA00022737"/>
    </source>
</evidence>
<evidence type="ECO:0000256" key="1">
    <source>
        <dbReference type="ARBA" id="ARBA00022574"/>
    </source>
</evidence>
<feature type="domain" description="Myb-like" evidence="4">
    <location>
        <begin position="216"/>
        <end position="260"/>
    </location>
</feature>
<reference evidence="5" key="2">
    <citation type="submission" date="2023-02" db="EMBL/GenBank/DDBJ databases">
        <authorList>
            <consortium name="DOE Joint Genome Institute"/>
            <person name="Mondo S.J."/>
            <person name="Chang Y."/>
            <person name="Wang Y."/>
            <person name="Ahrendt S."/>
            <person name="Andreopoulos W."/>
            <person name="Barry K."/>
            <person name="Beard J."/>
            <person name="Benny G.L."/>
            <person name="Blankenship S."/>
            <person name="Bonito G."/>
            <person name="Cuomo C."/>
            <person name="Desiro A."/>
            <person name="Gervers K.A."/>
            <person name="Hundley H."/>
            <person name="Kuo A."/>
            <person name="LaButti K."/>
            <person name="Lang B.F."/>
            <person name="Lipzen A."/>
            <person name="O'Donnell K."/>
            <person name="Pangilinan J."/>
            <person name="Reynolds N."/>
            <person name="Sandor L."/>
            <person name="Smith M.W."/>
            <person name="Tsang A."/>
            <person name="Grigoriev I.V."/>
            <person name="Stajich J.E."/>
            <person name="Spatafora J.W."/>
        </authorList>
    </citation>
    <scope>NUCLEOTIDE SEQUENCE</scope>
    <source>
        <strain evidence="5">RSA 2281</strain>
    </source>
</reference>
<comment type="function">
    <text evidence="3">DNA-binding protein that binds to both single- and double-stranded DNA. Binds preferentially to UV-damaged DNA. May be involved in DNA-metabolic processes.</text>
</comment>
<evidence type="ECO:0000313" key="6">
    <source>
        <dbReference type="Proteomes" id="UP001209540"/>
    </source>
</evidence>
<keyword evidence="6" id="KW-1185">Reference proteome</keyword>
<name>A0AAD5JQY5_9FUNG</name>
<keyword evidence="1 3" id="KW-0853">WD repeat</keyword>
<reference evidence="5" key="1">
    <citation type="journal article" date="2022" name="IScience">
        <title>Evolution of zygomycete secretomes and the origins of terrestrial fungal ecologies.</title>
        <authorList>
            <person name="Chang Y."/>
            <person name="Wang Y."/>
            <person name="Mondo S."/>
            <person name="Ahrendt S."/>
            <person name="Andreopoulos W."/>
            <person name="Barry K."/>
            <person name="Beard J."/>
            <person name="Benny G.L."/>
            <person name="Blankenship S."/>
            <person name="Bonito G."/>
            <person name="Cuomo C."/>
            <person name="Desiro A."/>
            <person name="Gervers K.A."/>
            <person name="Hundley H."/>
            <person name="Kuo A."/>
            <person name="LaButti K."/>
            <person name="Lang B.F."/>
            <person name="Lipzen A."/>
            <person name="O'Donnell K."/>
            <person name="Pangilinan J."/>
            <person name="Reynolds N."/>
            <person name="Sandor L."/>
            <person name="Smith M.E."/>
            <person name="Tsang A."/>
            <person name="Grigoriev I.V."/>
            <person name="Stajich J.E."/>
            <person name="Spatafora J.W."/>
        </authorList>
    </citation>
    <scope>NUCLEOTIDE SEQUENCE</scope>
    <source>
        <strain evidence="5">RSA 2281</strain>
    </source>
</reference>
<evidence type="ECO:0000256" key="3">
    <source>
        <dbReference type="RuleBase" id="RU365004"/>
    </source>
</evidence>
<dbReference type="InterPro" id="IPR001005">
    <property type="entry name" value="SANT/Myb"/>
</dbReference>
<keyword evidence="3" id="KW-0227">DNA damage</keyword>
<dbReference type="Pfam" id="PF00249">
    <property type="entry name" value="Myb_DNA-binding"/>
    <property type="match status" value="1"/>
</dbReference>
<dbReference type="GO" id="GO:0003677">
    <property type="term" value="F:DNA binding"/>
    <property type="evidence" value="ECO:0007669"/>
    <property type="project" value="UniProtKB-UniRule"/>
</dbReference>
<organism evidence="5 6">
    <name type="scientific">Phascolomyces articulosus</name>
    <dbReference type="NCBI Taxonomy" id="60185"/>
    <lineage>
        <taxon>Eukaryota</taxon>
        <taxon>Fungi</taxon>
        <taxon>Fungi incertae sedis</taxon>
        <taxon>Mucoromycota</taxon>
        <taxon>Mucoromycotina</taxon>
        <taxon>Mucoromycetes</taxon>
        <taxon>Mucorales</taxon>
        <taxon>Lichtheimiaceae</taxon>
        <taxon>Phascolomyces</taxon>
    </lineage>
</organism>
<evidence type="ECO:0000259" key="4">
    <source>
        <dbReference type="PROSITE" id="PS50090"/>
    </source>
</evidence>
<dbReference type="InterPro" id="IPR050853">
    <property type="entry name" value="WD_repeat_DNA-damage-binding"/>
</dbReference>
<protein>
    <recommendedName>
        <fullName evidence="3">DNA damage-binding protein CMR1</fullName>
    </recommendedName>
</protein>
<dbReference type="PANTHER" id="PTHR14773:SF0">
    <property type="entry name" value="WD REPEAT-CONTAINING PROTEIN 76"/>
    <property type="match status" value="1"/>
</dbReference>
<keyword evidence="3" id="KW-0238">DNA-binding</keyword>
<comment type="caution">
    <text evidence="5">The sequence shown here is derived from an EMBL/GenBank/DDBJ whole genome shotgun (WGS) entry which is preliminary data.</text>
</comment>
<dbReference type="Proteomes" id="UP001209540">
    <property type="component" value="Unassembled WGS sequence"/>
</dbReference>
<dbReference type="InterPro" id="IPR009057">
    <property type="entry name" value="Homeodomain-like_sf"/>
</dbReference>
<dbReference type="PROSITE" id="PS50090">
    <property type="entry name" value="MYB_LIKE"/>
    <property type="match status" value="1"/>
</dbReference>
<dbReference type="GO" id="GO:0006974">
    <property type="term" value="P:DNA damage response"/>
    <property type="evidence" value="ECO:0007669"/>
    <property type="project" value="UniProtKB-KW"/>
</dbReference>
<proteinExistence type="inferred from homology"/>
<dbReference type="Gene3D" id="1.10.10.60">
    <property type="entry name" value="Homeodomain-like"/>
    <property type="match status" value="1"/>
</dbReference>
<evidence type="ECO:0000313" key="5">
    <source>
        <dbReference type="EMBL" id="KAI9249445.1"/>
    </source>
</evidence>
<accession>A0AAD5JQY5</accession>
<dbReference type="GO" id="GO:2000001">
    <property type="term" value="P:regulation of DNA damage checkpoint"/>
    <property type="evidence" value="ECO:0007669"/>
    <property type="project" value="TreeGrafter"/>
</dbReference>
<keyword evidence="2" id="KW-0677">Repeat</keyword>
<sequence>MTELNDYEIERQKNIERNRELLAQFNLTEARSALQATPLPTHDSENIPVKTEKKIKKPLKKREKVVLPARKSSRLRGIEAPKIQIDTDESILGSETDIQALVAVEEELWDGKLLKPDEYFNEEIRNKAIRTNGHYTGWINPELMEKYGFETSATEAWEKNGGGSFSYKDPLGTGKKKPRGAKVDAKGVAKMMFKKNPNAYFYRHNEPEMKQWTDEWTEEEKNIFLETARKHGCGDKWGLFASYIPHRVGYQCSNFYRSVVLPSGLIFDDNYQYTPSGKPVYCGSHRSRG</sequence>
<comment type="similarity">
    <text evidence="3">Belongs to the WD repeat DDB2/WDR76 family.</text>
</comment>
<dbReference type="EMBL" id="JAIXMP010000035">
    <property type="protein sequence ID" value="KAI9249445.1"/>
    <property type="molecule type" value="Genomic_DNA"/>
</dbReference>
<dbReference type="AlphaFoldDB" id="A0AAD5JQY5"/>
<gene>
    <name evidence="5" type="ORF">BDA99DRAFT_523804</name>
</gene>
<dbReference type="CDD" id="cd00167">
    <property type="entry name" value="SANT"/>
    <property type="match status" value="1"/>
</dbReference>
<dbReference type="PANTHER" id="PTHR14773">
    <property type="entry name" value="WD REPEAT-CONTAINING PROTEIN 76"/>
    <property type="match status" value="1"/>
</dbReference>
<dbReference type="SUPFAM" id="SSF46689">
    <property type="entry name" value="Homeodomain-like"/>
    <property type="match status" value="1"/>
</dbReference>